<organism evidence="4 5">
    <name type="scientific">Actinokineospora globicatena</name>
    <dbReference type="NCBI Taxonomy" id="103729"/>
    <lineage>
        <taxon>Bacteria</taxon>
        <taxon>Bacillati</taxon>
        <taxon>Actinomycetota</taxon>
        <taxon>Actinomycetes</taxon>
        <taxon>Pseudonocardiales</taxon>
        <taxon>Pseudonocardiaceae</taxon>
        <taxon>Actinokineospora</taxon>
    </lineage>
</organism>
<dbReference type="SUPFAM" id="SSF47336">
    <property type="entry name" value="ACP-like"/>
    <property type="match status" value="1"/>
</dbReference>
<dbReference type="InterPro" id="IPR036736">
    <property type="entry name" value="ACP-like_sf"/>
</dbReference>
<dbReference type="Gene3D" id="1.10.1200.10">
    <property type="entry name" value="ACP-like"/>
    <property type="match status" value="1"/>
</dbReference>
<protein>
    <recommendedName>
        <fullName evidence="3">Carrier domain-containing protein</fullName>
    </recommendedName>
</protein>
<dbReference type="RefSeq" id="WP_285607461.1">
    <property type="nucleotide sequence ID" value="NZ_BSSD01000001.1"/>
</dbReference>
<dbReference type="AlphaFoldDB" id="A0A9W6QKK1"/>
<dbReference type="EMBL" id="BSSD01000001">
    <property type="protein sequence ID" value="GLW89908.1"/>
    <property type="molecule type" value="Genomic_DNA"/>
</dbReference>
<keyword evidence="5" id="KW-1185">Reference proteome</keyword>
<dbReference type="GO" id="GO:0031177">
    <property type="term" value="F:phosphopantetheine binding"/>
    <property type="evidence" value="ECO:0007669"/>
    <property type="project" value="InterPro"/>
</dbReference>
<feature type="domain" description="Carrier" evidence="3">
    <location>
        <begin position="1"/>
        <end position="74"/>
    </location>
</feature>
<dbReference type="PANTHER" id="PTHR45527:SF1">
    <property type="entry name" value="FATTY ACID SYNTHASE"/>
    <property type="match status" value="1"/>
</dbReference>
<evidence type="ECO:0000256" key="1">
    <source>
        <dbReference type="ARBA" id="ARBA00022450"/>
    </source>
</evidence>
<dbReference type="PROSITE" id="PS50075">
    <property type="entry name" value="CARRIER"/>
    <property type="match status" value="1"/>
</dbReference>
<keyword evidence="1" id="KW-0596">Phosphopantetheine</keyword>
<sequence>MTEDRERVFTGVFAAVLGKPGVGAHEGFFDAGGDSVLALQVVARAHEAGLAITVRDVFEHQTIALLAARAVPVDLTPTAAVLPEVTDDQLAEFADEDEGDVPVPTGWEREIT</sequence>
<evidence type="ECO:0000256" key="2">
    <source>
        <dbReference type="ARBA" id="ARBA00022553"/>
    </source>
</evidence>
<reference evidence="4" key="1">
    <citation type="submission" date="2023-02" db="EMBL/GenBank/DDBJ databases">
        <title>Actinokineospora globicatena NBRC 15670.</title>
        <authorList>
            <person name="Ichikawa N."/>
            <person name="Sato H."/>
            <person name="Tonouchi N."/>
        </authorList>
    </citation>
    <scope>NUCLEOTIDE SEQUENCE</scope>
    <source>
        <strain evidence="4">NBRC 15670</strain>
    </source>
</reference>
<dbReference type="InterPro" id="IPR006162">
    <property type="entry name" value="Ppantetheine_attach_site"/>
</dbReference>
<dbReference type="Proteomes" id="UP001165042">
    <property type="component" value="Unassembled WGS sequence"/>
</dbReference>
<dbReference type="InterPro" id="IPR009081">
    <property type="entry name" value="PP-bd_ACP"/>
</dbReference>
<proteinExistence type="predicted"/>
<dbReference type="GO" id="GO:0043041">
    <property type="term" value="P:amino acid activation for nonribosomal peptide biosynthetic process"/>
    <property type="evidence" value="ECO:0007669"/>
    <property type="project" value="TreeGrafter"/>
</dbReference>
<dbReference type="InterPro" id="IPR020806">
    <property type="entry name" value="PKS_PP-bd"/>
</dbReference>
<dbReference type="GO" id="GO:0044550">
    <property type="term" value="P:secondary metabolite biosynthetic process"/>
    <property type="evidence" value="ECO:0007669"/>
    <property type="project" value="TreeGrafter"/>
</dbReference>
<gene>
    <name evidence="4" type="ORF">Aglo03_07240</name>
</gene>
<comment type="caution">
    <text evidence="4">The sequence shown here is derived from an EMBL/GenBank/DDBJ whole genome shotgun (WGS) entry which is preliminary data.</text>
</comment>
<dbReference type="PANTHER" id="PTHR45527">
    <property type="entry name" value="NONRIBOSOMAL PEPTIDE SYNTHETASE"/>
    <property type="match status" value="1"/>
</dbReference>
<dbReference type="Pfam" id="PF00550">
    <property type="entry name" value="PP-binding"/>
    <property type="match status" value="1"/>
</dbReference>
<evidence type="ECO:0000313" key="5">
    <source>
        <dbReference type="Proteomes" id="UP001165042"/>
    </source>
</evidence>
<dbReference type="SMART" id="SM00823">
    <property type="entry name" value="PKS_PP"/>
    <property type="match status" value="1"/>
</dbReference>
<name>A0A9W6QKK1_9PSEU</name>
<dbReference type="PROSITE" id="PS00012">
    <property type="entry name" value="PHOSPHOPANTETHEINE"/>
    <property type="match status" value="1"/>
</dbReference>
<accession>A0A9W6QKK1</accession>
<evidence type="ECO:0000259" key="3">
    <source>
        <dbReference type="PROSITE" id="PS50075"/>
    </source>
</evidence>
<dbReference type="GO" id="GO:0005829">
    <property type="term" value="C:cytosol"/>
    <property type="evidence" value="ECO:0007669"/>
    <property type="project" value="TreeGrafter"/>
</dbReference>
<evidence type="ECO:0000313" key="4">
    <source>
        <dbReference type="EMBL" id="GLW89908.1"/>
    </source>
</evidence>
<keyword evidence="2" id="KW-0597">Phosphoprotein</keyword>